<dbReference type="PANTHER" id="PTHR46623:SF6">
    <property type="entry name" value="ALPHA_BETA-HYDROLASES SUPERFAMILY PROTEIN"/>
    <property type="match status" value="1"/>
</dbReference>
<feature type="domain" description="YqhI" evidence="2">
    <location>
        <begin position="6"/>
        <end position="30"/>
    </location>
</feature>
<dbReference type="PANTHER" id="PTHR46623">
    <property type="entry name" value="CARBOXYMETHYLENEBUTENOLIDASE-RELATED"/>
    <property type="match status" value="1"/>
</dbReference>
<dbReference type="InterPro" id="IPR006311">
    <property type="entry name" value="TAT_signal"/>
</dbReference>
<dbReference type="Gene3D" id="3.40.50.1820">
    <property type="entry name" value="alpha/beta hydrolase"/>
    <property type="match status" value="1"/>
</dbReference>
<organism evidence="3 4">
    <name type="scientific">Dongia mobilis</name>
    <dbReference type="NCBI Taxonomy" id="578943"/>
    <lineage>
        <taxon>Bacteria</taxon>
        <taxon>Pseudomonadati</taxon>
        <taxon>Pseudomonadota</taxon>
        <taxon>Alphaproteobacteria</taxon>
        <taxon>Rhodospirillales</taxon>
        <taxon>Dongiaceae</taxon>
        <taxon>Dongia</taxon>
    </lineage>
</organism>
<dbReference type="GO" id="GO:0016787">
    <property type="term" value="F:hydrolase activity"/>
    <property type="evidence" value="ECO:0007669"/>
    <property type="project" value="InterPro"/>
</dbReference>
<evidence type="ECO:0000259" key="2">
    <source>
        <dbReference type="Pfam" id="PF23678"/>
    </source>
</evidence>
<dbReference type="SUPFAM" id="SSF53474">
    <property type="entry name" value="alpha/beta-Hydrolases"/>
    <property type="match status" value="1"/>
</dbReference>
<dbReference type="InterPro" id="IPR002925">
    <property type="entry name" value="Dienelactn_hydro"/>
</dbReference>
<dbReference type="RefSeq" id="WP_133614711.1">
    <property type="nucleotide sequence ID" value="NZ_SNYW01000012.1"/>
</dbReference>
<proteinExistence type="predicted"/>
<keyword evidence="4" id="KW-1185">Reference proteome</keyword>
<accession>A0A4R6WJE4</accession>
<name>A0A4R6WJE4_9PROT</name>
<dbReference type="InterPro" id="IPR057802">
    <property type="entry name" value="YqhI_dom"/>
</dbReference>
<dbReference type="Pfam" id="PF23678">
    <property type="entry name" value="YqhI"/>
    <property type="match status" value="1"/>
</dbReference>
<evidence type="ECO:0000259" key="1">
    <source>
        <dbReference type="Pfam" id="PF01738"/>
    </source>
</evidence>
<dbReference type="EMBL" id="SNYW01000012">
    <property type="protein sequence ID" value="TDQ78794.1"/>
    <property type="molecule type" value="Genomic_DNA"/>
</dbReference>
<reference evidence="3 4" key="1">
    <citation type="submission" date="2019-03" db="EMBL/GenBank/DDBJ databases">
        <title>Genomic Encyclopedia of Type Strains, Phase III (KMG-III): the genomes of soil and plant-associated and newly described type strains.</title>
        <authorList>
            <person name="Whitman W."/>
        </authorList>
    </citation>
    <scope>NUCLEOTIDE SEQUENCE [LARGE SCALE GENOMIC DNA]</scope>
    <source>
        <strain evidence="3 4">CGMCC 1.7660</strain>
    </source>
</reference>
<evidence type="ECO:0000313" key="3">
    <source>
        <dbReference type="EMBL" id="TDQ78794.1"/>
    </source>
</evidence>
<dbReference type="Proteomes" id="UP000295783">
    <property type="component" value="Unassembled WGS sequence"/>
</dbReference>
<dbReference type="AlphaFoldDB" id="A0A4R6WJE4"/>
<dbReference type="OrthoDB" id="9771666at2"/>
<dbReference type="InterPro" id="IPR029058">
    <property type="entry name" value="AB_hydrolase_fold"/>
</dbReference>
<dbReference type="PROSITE" id="PS51318">
    <property type="entry name" value="TAT"/>
    <property type="match status" value="1"/>
</dbReference>
<protein>
    <submittedName>
        <fullName evidence="3">Carboxymethylenebutenolidase</fullName>
    </submittedName>
</protein>
<feature type="domain" description="Dienelactone hydrolase" evidence="1">
    <location>
        <begin position="74"/>
        <end position="283"/>
    </location>
</feature>
<dbReference type="Pfam" id="PF01738">
    <property type="entry name" value="DLH"/>
    <property type="match status" value="1"/>
</dbReference>
<sequence>MTQKPDQTAIDLYDRFTHGEMDRRNFLEKLTILAGSSAAAYAMLPLLQNNYARAEIVLENDPRIVTETVVIGGFNVYLARPAEGDKFPAVEVIHENRGLNPHIKDVTRRMATEGFLAGGVDFLSPLGGTPADEDKAREMIGTLDRAATIKGGVEVIAGLRGHASSSGKVGAVGFCWGGALVNSLAVADPTLNAGVAYYGMQPDVADVPKIEAPLLLHYAGIDERVNAGIDAYKAALETSGKRFQLYMYEGANHAFNNDTNAARYDASAAALAWGRTIEFLKTELA</sequence>
<comment type="caution">
    <text evidence="3">The sequence shown here is derived from an EMBL/GenBank/DDBJ whole genome shotgun (WGS) entry which is preliminary data.</text>
</comment>
<evidence type="ECO:0000313" key="4">
    <source>
        <dbReference type="Proteomes" id="UP000295783"/>
    </source>
</evidence>
<dbReference type="InterPro" id="IPR051049">
    <property type="entry name" value="Dienelactone_hydrolase-like"/>
</dbReference>
<gene>
    <name evidence="3" type="ORF">A8950_3255</name>
</gene>